<evidence type="ECO:0000256" key="1">
    <source>
        <dbReference type="ARBA" id="ARBA00004173"/>
    </source>
</evidence>
<reference evidence="16" key="3">
    <citation type="submission" date="2025-09" db="UniProtKB">
        <authorList>
            <consortium name="Ensembl"/>
        </authorList>
    </citation>
    <scope>IDENTIFICATION</scope>
</reference>
<dbReference type="Gene3D" id="1.10.1320.10">
    <property type="entry name" value="DNA-directed RNA polymerase, N-terminal domain"/>
    <property type="match status" value="1"/>
</dbReference>
<reference evidence="16" key="2">
    <citation type="submission" date="2025-08" db="UniProtKB">
        <authorList>
            <consortium name="Ensembl"/>
        </authorList>
    </citation>
    <scope>IDENTIFICATION</scope>
</reference>
<dbReference type="Pfam" id="PF14700">
    <property type="entry name" value="RPOL_N"/>
    <property type="match status" value="1"/>
</dbReference>
<comment type="function">
    <text evidence="10">DNA-dependent RNA polymerase catalyzes the transcription of mitochondrial DNA into RNA using the four ribonucleoside triphosphates as substrates. Component of the mitochondrial transcription initiation complex, composed at least of TFB2M, TFAM and POLRMT that is required for basal transcription of mitochondrial DNA. In this complex, TFAM recruits POLRMT to a specific promoter whereas TFB2M induces structural changes in POLRMT to enable promoter opening and trapping of the DNA non-template strand. Has DNA primase activity. Catalyzes the synthesis of short RNA primers that are necessary for the initiation of lagging-strand DNA synthesis from the origin of light-strand DNA replication (OriL).</text>
</comment>
<dbReference type="InterPro" id="IPR037159">
    <property type="entry name" value="RNA_POL_N_sf"/>
</dbReference>
<feature type="repeat" description="PPR" evidence="12">
    <location>
        <begin position="273"/>
        <end position="307"/>
    </location>
</feature>
<evidence type="ECO:0000256" key="11">
    <source>
        <dbReference type="ARBA" id="ARBA00063316"/>
    </source>
</evidence>
<comment type="catalytic activity">
    <reaction evidence="9 13">
        <text>RNA(n) + a ribonucleoside 5'-triphosphate = RNA(n+1) + diphosphate</text>
        <dbReference type="Rhea" id="RHEA:21248"/>
        <dbReference type="Rhea" id="RHEA-COMP:14527"/>
        <dbReference type="Rhea" id="RHEA-COMP:17342"/>
        <dbReference type="ChEBI" id="CHEBI:33019"/>
        <dbReference type="ChEBI" id="CHEBI:61557"/>
        <dbReference type="ChEBI" id="CHEBI:140395"/>
        <dbReference type="EC" id="2.7.7.6"/>
    </reaction>
</comment>
<name>A0A669B053_ORENI</name>
<comment type="subunit">
    <text evidence="11">Homodimer. Component of the mitochondrial transcription initiation complex, composed at least of TFB2M, TFAM and POLRMT. In this complex TFAM recruits POLRMT to the promoter whereas TFB2M induces structural changes in POLRMT to enable promoter opening and trapping of the DNA non-template strand. Upon metabolic stress, forms a complex composed of FOXO3, SIRT3 and mitochondrial RNA polymerase POLRMT; the complex is recruited to mtDNA in a SIRT3-dependent manner. Also forms a complex composed of FOXO3, SIRT3, TFAM and POLRMT. Interacts with TFB1M and TFB2M, leading to the stimulation of transcription. Interacts with TEFM. Interacts with MTRES1.</text>
</comment>
<feature type="domain" description="DNA-directed RNA polymerase N-terminal" evidence="15">
    <location>
        <begin position="415"/>
        <end position="722"/>
    </location>
</feature>
<keyword evidence="3 13" id="KW-0240">DNA-directed RNA polymerase</keyword>
<keyword evidence="7" id="KW-0496">Mitochondrion</keyword>
<feature type="compositionally biased region" description="Polar residues" evidence="14">
    <location>
        <begin position="104"/>
        <end position="129"/>
    </location>
</feature>
<evidence type="ECO:0000259" key="15">
    <source>
        <dbReference type="SMART" id="SM01311"/>
    </source>
</evidence>
<dbReference type="GO" id="GO:0006390">
    <property type="term" value="P:mitochondrial transcription"/>
    <property type="evidence" value="ECO:0007669"/>
    <property type="project" value="TreeGrafter"/>
</dbReference>
<evidence type="ECO:0000313" key="17">
    <source>
        <dbReference type="Proteomes" id="UP000005207"/>
    </source>
</evidence>
<feature type="region of interest" description="Disordered" evidence="14">
    <location>
        <begin position="156"/>
        <end position="192"/>
    </location>
</feature>
<dbReference type="InterPro" id="IPR002885">
    <property type="entry name" value="PPR_rpt"/>
</dbReference>
<reference evidence="17" key="1">
    <citation type="submission" date="2012-01" db="EMBL/GenBank/DDBJ databases">
        <title>The Genome Sequence of Oreochromis niloticus (Nile Tilapia).</title>
        <authorList>
            <consortium name="Broad Institute Genome Assembly Team"/>
            <consortium name="Broad Institute Sequencing Platform"/>
            <person name="Di Palma F."/>
            <person name="Johnson J."/>
            <person name="Lander E.S."/>
            <person name="Lindblad-Toh K."/>
        </authorList>
    </citation>
    <scope>NUCLEOTIDE SEQUENCE [LARGE SCALE GENOMIC DNA]</scope>
</reference>
<dbReference type="PROSITE" id="PS00900">
    <property type="entry name" value="RNA_POL_PHAGE_1"/>
    <property type="match status" value="1"/>
</dbReference>
<dbReference type="GO" id="GO:0003899">
    <property type="term" value="F:DNA-directed RNA polymerase activity"/>
    <property type="evidence" value="ECO:0007669"/>
    <property type="project" value="UniProtKB-EC"/>
</dbReference>
<evidence type="ECO:0000256" key="9">
    <source>
        <dbReference type="ARBA" id="ARBA00048552"/>
    </source>
</evidence>
<evidence type="ECO:0000256" key="6">
    <source>
        <dbReference type="ARBA" id="ARBA00022946"/>
    </source>
</evidence>
<keyword evidence="5 13" id="KW-0548">Nucleotidyltransferase</keyword>
<evidence type="ECO:0000256" key="7">
    <source>
        <dbReference type="ARBA" id="ARBA00023128"/>
    </source>
</evidence>
<evidence type="ECO:0000256" key="12">
    <source>
        <dbReference type="PROSITE-ProRule" id="PRU00708"/>
    </source>
</evidence>
<dbReference type="PROSITE" id="PS51375">
    <property type="entry name" value="PPR"/>
    <property type="match status" value="1"/>
</dbReference>
<dbReference type="Gene3D" id="1.25.40.10">
    <property type="entry name" value="Tetratricopeptide repeat domain"/>
    <property type="match status" value="1"/>
</dbReference>
<evidence type="ECO:0000256" key="3">
    <source>
        <dbReference type="ARBA" id="ARBA00022478"/>
    </source>
</evidence>
<dbReference type="InterPro" id="IPR011990">
    <property type="entry name" value="TPR-like_helical_dom_sf"/>
</dbReference>
<dbReference type="SMART" id="SM01311">
    <property type="entry name" value="RPOL_N"/>
    <property type="match status" value="1"/>
</dbReference>
<dbReference type="GeneTree" id="ENSGT00390000008060"/>
<keyword evidence="8 13" id="KW-0804">Transcription</keyword>
<dbReference type="PANTHER" id="PTHR10102">
    <property type="entry name" value="DNA-DIRECTED RNA POLYMERASE, MITOCHONDRIAL"/>
    <property type="match status" value="1"/>
</dbReference>
<dbReference type="InterPro" id="IPR002092">
    <property type="entry name" value="DNA-dir_Rpol_phage-type"/>
</dbReference>
<evidence type="ECO:0000313" key="16">
    <source>
        <dbReference type="Ensembl" id="ENSONIP00000028745.1"/>
    </source>
</evidence>
<comment type="similarity">
    <text evidence="2 13">Belongs to the phage and mitochondrial RNA polymerase family.</text>
</comment>
<dbReference type="FunFam" id="1.10.150.20:FF:000031">
    <property type="entry name" value="DNA-directed RNA polymerase"/>
    <property type="match status" value="1"/>
</dbReference>
<proteinExistence type="inferred from homology"/>
<dbReference type="InterPro" id="IPR043502">
    <property type="entry name" value="DNA/RNA_pol_sf"/>
</dbReference>
<keyword evidence="4 13" id="KW-0808">Transferase</keyword>
<feature type="region of interest" description="Disordered" evidence="14">
    <location>
        <begin position="29"/>
        <end position="72"/>
    </location>
</feature>
<evidence type="ECO:0000256" key="13">
    <source>
        <dbReference type="RuleBase" id="RU003805"/>
    </source>
</evidence>
<dbReference type="Proteomes" id="UP000005207">
    <property type="component" value="Linkage group LG23"/>
</dbReference>
<dbReference type="FunFam" id="1.10.1320.10:FF:000002">
    <property type="entry name" value="DNA-directed RNA polymerase"/>
    <property type="match status" value="1"/>
</dbReference>
<dbReference type="Ensembl" id="ENSONIT00000076657.1">
    <property type="protein sequence ID" value="ENSONIP00000028745.1"/>
    <property type="gene ID" value="ENSONIG00000002405.2"/>
</dbReference>
<dbReference type="PANTHER" id="PTHR10102:SF0">
    <property type="entry name" value="DNA-DIRECTED RNA POLYMERASE, MITOCHONDRIAL"/>
    <property type="match status" value="1"/>
</dbReference>
<protein>
    <recommendedName>
        <fullName evidence="13">DNA-directed RNA polymerase</fullName>
        <ecNumber evidence="13">2.7.7.6</ecNumber>
    </recommendedName>
</protein>
<comment type="subcellular location">
    <subcellularLocation>
        <location evidence="1">Mitochondrion</location>
    </subcellularLocation>
</comment>
<dbReference type="PROSITE" id="PS00489">
    <property type="entry name" value="RNA_POL_PHAGE_2"/>
    <property type="match status" value="1"/>
</dbReference>
<dbReference type="Pfam" id="PF00940">
    <property type="entry name" value="RNA_pol"/>
    <property type="match status" value="1"/>
</dbReference>
<dbReference type="SUPFAM" id="SSF56672">
    <property type="entry name" value="DNA/RNA polymerases"/>
    <property type="match status" value="1"/>
</dbReference>
<feature type="compositionally biased region" description="Low complexity" evidence="14">
    <location>
        <begin position="156"/>
        <end position="167"/>
    </location>
</feature>
<keyword evidence="6" id="KW-0809">Transit peptide</keyword>
<dbReference type="EC" id="2.7.7.6" evidence="13"/>
<dbReference type="InterPro" id="IPR046950">
    <property type="entry name" value="DNA-dir_Rpol_C_phage-type"/>
</dbReference>
<evidence type="ECO:0000256" key="8">
    <source>
        <dbReference type="ARBA" id="ARBA00023163"/>
    </source>
</evidence>
<keyword evidence="17" id="KW-1185">Reference proteome</keyword>
<evidence type="ECO:0000256" key="14">
    <source>
        <dbReference type="SAM" id="MobiDB-lite"/>
    </source>
</evidence>
<comment type="function">
    <text evidence="13">DNA-dependent RNA polymerase catalyzes the transcription of DNA into RNA using the four ribonucleoside triphosphates as substrates.</text>
</comment>
<organism evidence="16 17">
    <name type="scientific">Oreochromis niloticus</name>
    <name type="common">Nile tilapia</name>
    <name type="synonym">Tilapia nilotica</name>
    <dbReference type="NCBI Taxonomy" id="8128"/>
    <lineage>
        <taxon>Eukaryota</taxon>
        <taxon>Metazoa</taxon>
        <taxon>Chordata</taxon>
        <taxon>Craniata</taxon>
        <taxon>Vertebrata</taxon>
        <taxon>Euteleostomi</taxon>
        <taxon>Actinopterygii</taxon>
        <taxon>Neopterygii</taxon>
        <taxon>Teleostei</taxon>
        <taxon>Neoteleostei</taxon>
        <taxon>Acanthomorphata</taxon>
        <taxon>Ovalentaria</taxon>
        <taxon>Cichlomorphae</taxon>
        <taxon>Cichliformes</taxon>
        <taxon>Cichlidae</taxon>
        <taxon>African cichlids</taxon>
        <taxon>Pseudocrenilabrinae</taxon>
        <taxon>Oreochromini</taxon>
        <taxon>Oreochromis</taxon>
    </lineage>
</organism>
<evidence type="ECO:0000256" key="4">
    <source>
        <dbReference type="ARBA" id="ARBA00022679"/>
    </source>
</evidence>
<evidence type="ECO:0000256" key="5">
    <source>
        <dbReference type="ARBA" id="ARBA00022695"/>
    </source>
</evidence>
<feature type="region of interest" description="Disordered" evidence="14">
    <location>
        <begin position="102"/>
        <end position="141"/>
    </location>
</feature>
<dbReference type="Gene3D" id="1.10.287.280">
    <property type="match status" value="1"/>
</dbReference>
<evidence type="ECO:0000256" key="2">
    <source>
        <dbReference type="ARBA" id="ARBA00009493"/>
    </source>
</evidence>
<gene>
    <name evidence="16" type="primary">POLRMT</name>
    <name evidence="16" type="synonym">polrmt</name>
</gene>
<sequence>MFPPVLEARIQQLQCDVVLDVQHAKVQFMKAPSHGRGTSSGKGHRSTPQEKTDMPKSGQTGDKGSFKSQPRRWIEKLTQEKKNKLKKQQRLQQKMQICVKEKLPTTSSKGTKSSLMSTGTTHKTISTGVKKSRGHSKLSDEIRAAVSSTATTATATAMAGAATVPQKASKKKRKDSKIQKEGTELTGTDPQGTAEELAEVEELEKRLNQQVSHWTLSSKPERMQEGSVGNACQDISLSICSYLEACIFAGDIERAHHFLLSQHRVMSRRKHLNTGVYNIMMRVWAKKGTLNQIGRMFILLEEAGLKPNLGSYFAALECMGRNPNCSPKVVSRCLSQMEEDGLSVDDLFNQCVFRQDERDMLLKAIRIVKPEYQPSLNMHTSQFSSLLVQDFYTERADHTYPKLDFTQEDLQERFKRQLSVEQACTITIDSVEAAKPVTENMAKMRELLAEQRIQWQKILLQALRESKMILAKSNTRDYRLNLYPYLCLLEDKEYVDIMIQSVANLPPSGESLKILARDLGNRVFTKYCVRQKHQNQTVEKLGSIYNAYTDLLAKDTKEYDVLPREQWWKLEMEQSSGPTLQGGETSWPYIVTLELGTYMVDMMVKNLKINSDILNPAYDRKLIPILYHMYTFRSTRQIGFIKPHPILTQMQQEAMETKLTFDSYVMPMLCPPVPWTSVKFGAYLLTPTKLMRTVDGATQHEELLEKCQNLHAIYDSLNQLGNCAWKINKPLLDIIISIFNDRGSDKLDIPPPLSEAPKIPHFNPQDPTYTASEKAHMKRQVINAKKKCSEMHSLRMDALYKLSIANHMRDEIFWFPHNMDFRGRTYPCPPYFNHLGSDVTRAILMFAEGKLLGPKGLDWLKIHLVNLTGLKKRSSLQGRLEYANTIMEDILDSADNPLNGRKWWMNADEPWQALACCMEIANAVRSPDPTQFISYFPVHQDGSCNGLQHYAALGRDVIGATSVNLMPCDVPQDVYSGVAQQVEELRARDAESGLKIAQVLEGFISRKVVKQTVMTVVYGVTRYGGRLQIEKRLKEIDEFPKEFVWDASHYLVRQVFNALKEMFTGTREIQDWLTESARLISKSGHTVEWVTPLGLPIIQPYHRTRNQVLKSTMQHINLKISHDTKERPDTVKQKNAFPPNFIHSLDSTHMMLTSLYCYSSGLTFVSVHDCFWTHALTVDTMNKVCREQFVALHSQPILQELSNFLLQKYCTGVPTEAKSKKYQEYRRLLMLLAKVPQTGDFDLQRVKESTYFFS</sequence>
<dbReference type="InterPro" id="IPR029262">
    <property type="entry name" value="RPOL_N"/>
</dbReference>
<dbReference type="GO" id="GO:0034245">
    <property type="term" value="C:mitochondrial DNA-directed RNA polymerase complex"/>
    <property type="evidence" value="ECO:0007669"/>
    <property type="project" value="TreeGrafter"/>
</dbReference>
<dbReference type="AlphaFoldDB" id="A0A669B053"/>
<dbReference type="FunFam" id="1.10.287.280:FF:000001">
    <property type="entry name" value="DNA-directed RNA polymerase"/>
    <property type="match status" value="1"/>
</dbReference>
<feature type="compositionally biased region" description="Polar residues" evidence="14">
    <location>
        <begin position="57"/>
        <end position="68"/>
    </location>
</feature>
<dbReference type="Gene3D" id="1.10.150.20">
    <property type="entry name" value="5' to 3' exonuclease, C-terminal subdomain"/>
    <property type="match status" value="1"/>
</dbReference>
<accession>A0A669B053</accession>
<evidence type="ECO:0000256" key="10">
    <source>
        <dbReference type="ARBA" id="ARBA00057821"/>
    </source>
</evidence>
<dbReference type="GO" id="GO:0001018">
    <property type="term" value="F:mitochondrial promoter sequence-specific DNA binding"/>
    <property type="evidence" value="ECO:0007669"/>
    <property type="project" value="TreeGrafter"/>
</dbReference>